<dbReference type="GO" id="GO:0003824">
    <property type="term" value="F:catalytic activity"/>
    <property type="evidence" value="ECO:0007669"/>
    <property type="project" value="InterPro"/>
</dbReference>
<dbReference type="RefSeq" id="WP_188516958.1">
    <property type="nucleotide sequence ID" value="NZ_BMES01000001.1"/>
</dbReference>
<dbReference type="Pfam" id="PF02515">
    <property type="entry name" value="CoA_transf_3"/>
    <property type="match status" value="1"/>
</dbReference>
<sequence length="233" mass="25895">MRILELGSYIVPAYAGMVLAEQGHAVEKWTNGRDPILGLDRGEELWAWINHGKRLVRRDLADVAGALASGEYDAVIDNVRPSTWKRLGVEPAVLALLHDVRWISMEGETGGDTGEVSFDVFCQARVTMEFAGWIPFYIGDTGGGLWVAFKLLAAPGPGHYMLGHASCLQKLVEGELVVDTDRTRTGTPWDREPYGADENGALVSFKGAEYREPIRDRAWKIKHLRHRNGRIVI</sequence>
<keyword evidence="2" id="KW-1185">Reference proteome</keyword>
<evidence type="ECO:0000313" key="1">
    <source>
        <dbReference type="EMBL" id="GGH14688.1"/>
    </source>
</evidence>
<dbReference type="InterPro" id="IPR003673">
    <property type="entry name" value="CoA-Trfase_fam_III"/>
</dbReference>
<dbReference type="Gene3D" id="3.40.50.10540">
    <property type="entry name" value="Crotonobetainyl-coa:carnitine coa-transferase, domain 1"/>
    <property type="match status" value="1"/>
</dbReference>
<dbReference type="EMBL" id="BMES01000001">
    <property type="protein sequence ID" value="GGH14688.1"/>
    <property type="molecule type" value="Genomic_DNA"/>
</dbReference>
<reference evidence="1" key="2">
    <citation type="submission" date="2020-09" db="EMBL/GenBank/DDBJ databases">
        <authorList>
            <person name="Sun Q."/>
            <person name="Zhou Y."/>
        </authorList>
    </citation>
    <scope>NUCLEOTIDE SEQUENCE</scope>
    <source>
        <strain evidence="1">CGMCC 1.12214</strain>
    </source>
</reference>
<comment type="caution">
    <text evidence="1">The sequence shown here is derived from an EMBL/GenBank/DDBJ whole genome shotgun (WGS) entry which is preliminary data.</text>
</comment>
<dbReference type="InterPro" id="IPR023606">
    <property type="entry name" value="CoA-Trfase_III_dom_1_sf"/>
</dbReference>
<reference evidence="1" key="1">
    <citation type="journal article" date="2014" name="Int. J. Syst. Evol. Microbiol.">
        <title>Complete genome sequence of Corynebacterium casei LMG S-19264T (=DSM 44701T), isolated from a smear-ripened cheese.</title>
        <authorList>
            <consortium name="US DOE Joint Genome Institute (JGI-PGF)"/>
            <person name="Walter F."/>
            <person name="Albersmeier A."/>
            <person name="Kalinowski J."/>
            <person name="Ruckert C."/>
        </authorList>
    </citation>
    <scope>NUCLEOTIDE SEQUENCE</scope>
    <source>
        <strain evidence="1">CGMCC 1.12214</strain>
    </source>
</reference>
<evidence type="ECO:0000313" key="2">
    <source>
        <dbReference type="Proteomes" id="UP000603912"/>
    </source>
</evidence>
<dbReference type="SUPFAM" id="SSF89796">
    <property type="entry name" value="CoA-transferase family III (CaiB/BaiF)"/>
    <property type="match status" value="1"/>
</dbReference>
<gene>
    <name evidence="1" type="ORF">GCM10007036_14200</name>
</gene>
<proteinExistence type="predicted"/>
<name>A0A917I4S7_9HYPH</name>
<organism evidence="1 2">
    <name type="scientific">Alsobacter metallidurans</name>
    <dbReference type="NCBI Taxonomy" id="340221"/>
    <lineage>
        <taxon>Bacteria</taxon>
        <taxon>Pseudomonadati</taxon>
        <taxon>Pseudomonadota</taxon>
        <taxon>Alphaproteobacteria</taxon>
        <taxon>Hyphomicrobiales</taxon>
        <taxon>Alsobacteraceae</taxon>
        <taxon>Alsobacter</taxon>
    </lineage>
</organism>
<dbReference type="Proteomes" id="UP000603912">
    <property type="component" value="Unassembled WGS sequence"/>
</dbReference>
<protein>
    <submittedName>
        <fullName evidence="1">Uncharacterized protein</fullName>
    </submittedName>
</protein>
<accession>A0A917I4S7</accession>
<dbReference type="AlphaFoldDB" id="A0A917I4S7"/>